<dbReference type="Pfam" id="PF24224">
    <property type="entry name" value="DUF7440"/>
    <property type="match status" value="1"/>
</dbReference>
<reference evidence="1" key="1">
    <citation type="submission" date="2024-06" db="EMBL/GenBank/DDBJ databases">
        <title>This phage originates from the Bacteriophage catalogue of the Bacteriophage Competence Centre, Department of Microbiology und Biotechnology, Max Rubner-Institut, Kiel, Germany.</title>
        <authorList>
            <person name="Sprotte S."/>
            <person name="Brinks E."/>
            <person name="Hille F."/>
        </authorList>
    </citation>
    <scope>NUCLEOTIDE SEQUENCE</scope>
</reference>
<dbReference type="InterPro" id="IPR055863">
    <property type="entry name" value="DUF7440"/>
</dbReference>
<evidence type="ECO:0000313" key="1">
    <source>
        <dbReference type="EMBL" id="XDJ00104.1"/>
    </source>
</evidence>
<dbReference type="EMBL" id="PP926505">
    <property type="protein sequence ID" value="XDJ00104.1"/>
    <property type="molecule type" value="Genomic_DNA"/>
</dbReference>
<sequence length="163" mass="17813">MTTDIPCTFIAVIAVVNTSQSIGELIMAKTPKKIENTQTSQEITAQEENKLPSYLQRVVDNIPQGGDGGVVYAGDYGWVCEYKDGTKELLEELTGLAGTLRRYGLNKFGKPMKPGTVVSTDITVEVLLLLDINDLKTLAEPLGIVSTDRNEIIAQLTEKLQIK</sequence>
<proteinExistence type="predicted"/>
<organism evidence="1">
    <name type="scientific">Salmonella phage PMBT18</name>
    <dbReference type="NCBI Taxonomy" id="3229742"/>
    <lineage>
        <taxon>Viruses</taxon>
        <taxon>Duplodnaviria</taxon>
        <taxon>Heunggongvirae</taxon>
        <taxon>Uroviricota</taxon>
        <taxon>Caudoviricetes</taxon>
    </lineage>
</organism>
<name>A0AB39C204_9CAUD</name>
<protein>
    <submittedName>
        <fullName evidence="1">Uncharacterized protein</fullName>
    </submittedName>
</protein>
<accession>A0AB39C204</accession>